<organism evidence="7 8">
    <name type="scientific">Paenibacillus taihuensis</name>
    <dbReference type="NCBI Taxonomy" id="1156355"/>
    <lineage>
        <taxon>Bacteria</taxon>
        <taxon>Bacillati</taxon>
        <taxon>Bacillota</taxon>
        <taxon>Bacilli</taxon>
        <taxon>Bacillales</taxon>
        <taxon>Paenibacillaceae</taxon>
        <taxon>Paenibacillus</taxon>
    </lineage>
</organism>
<accession>A0A3D9RRN8</accession>
<dbReference type="PROSITE" id="PS01081">
    <property type="entry name" value="HTH_TETR_1"/>
    <property type="match status" value="1"/>
</dbReference>
<keyword evidence="4" id="KW-0804">Transcription</keyword>
<dbReference type="SUPFAM" id="SSF46689">
    <property type="entry name" value="Homeodomain-like"/>
    <property type="match status" value="1"/>
</dbReference>
<dbReference type="Pfam" id="PF00440">
    <property type="entry name" value="TetR_N"/>
    <property type="match status" value="1"/>
</dbReference>
<evidence type="ECO:0000256" key="2">
    <source>
        <dbReference type="ARBA" id="ARBA00023015"/>
    </source>
</evidence>
<dbReference type="PANTHER" id="PTHR47506:SF6">
    <property type="entry name" value="HTH-TYPE TRANSCRIPTIONAL REPRESSOR NEMR"/>
    <property type="match status" value="1"/>
</dbReference>
<evidence type="ECO:0000256" key="4">
    <source>
        <dbReference type="ARBA" id="ARBA00023163"/>
    </source>
</evidence>
<name>A0A3D9RRN8_9BACL</name>
<evidence type="ECO:0000256" key="3">
    <source>
        <dbReference type="ARBA" id="ARBA00023125"/>
    </source>
</evidence>
<dbReference type="Pfam" id="PF13977">
    <property type="entry name" value="TetR_C_6"/>
    <property type="match status" value="1"/>
</dbReference>
<dbReference type="InterPro" id="IPR023772">
    <property type="entry name" value="DNA-bd_HTH_TetR-type_CS"/>
</dbReference>
<dbReference type="PRINTS" id="PR00455">
    <property type="entry name" value="HTHTETR"/>
</dbReference>
<feature type="DNA-binding region" description="H-T-H motif" evidence="5">
    <location>
        <begin position="37"/>
        <end position="56"/>
    </location>
</feature>
<proteinExistence type="predicted"/>
<dbReference type="Proteomes" id="UP000256304">
    <property type="component" value="Unassembled WGS sequence"/>
</dbReference>
<dbReference type="SUPFAM" id="SSF48498">
    <property type="entry name" value="Tetracyclin repressor-like, C-terminal domain"/>
    <property type="match status" value="1"/>
</dbReference>
<evidence type="ECO:0000313" key="7">
    <source>
        <dbReference type="EMBL" id="REE80174.1"/>
    </source>
</evidence>
<keyword evidence="1" id="KW-0678">Repressor</keyword>
<dbReference type="InterPro" id="IPR001647">
    <property type="entry name" value="HTH_TetR"/>
</dbReference>
<gene>
    <name evidence="7" type="ORF">A8990_12123</name>
</gene>
<keyword evidence="2" id="KW-0805">Transcription regulation</keyword>
<sequence length="201" mass="23314">MMTITKNNFQLKRETTYKKLVEAGMKCFSEKGYVGTTLTDIALQTGQTKGAFYGYFASKEELFKHVLEYQMELTRGWTDVPRKYNPANTTLEEVLTYTLIGLSEMLKDCPDWIMVLVDFYQQTKHDKEMQDMLKNKYREWVIGIEQLIIVLKEQGFISKDQETRMTAIQIIAFNEGFTINSVLFGGFNLQALIQGLVKLLR</sequence>
<dbReference type="PANTHER" id="PTHR47506">
    <property type="entry name" value="TRANSCRIPTIONAL REGULATORY PROTEIN"/>
    <property type="match status" value="1"/>
</dbReference>
<evidence type="ECO:0000259" key="6">
    <source>
        <dbReference type="PROSITE" id="PS50977"/>
    </source>
</evidence>
<dbReference type="AlphaFoldDB" id="A0A3D9RRN8"/>
<evidence type="ECO:0000256" key="1">
    <source>
        <dbReference type="ARBA" id="ARBA00022491"/>
    </source>
</evidence>
<reference evidence="7 8" key="1">
    <citation type="submission" date="2018-08" db="EMBL/GenBank/DDBJ databases">
        <title>Genomic Encyclopedia of Type Strains, Phase III (KMG-III): the genomes of soil and plant-associated and newly described type strains.</title>
        <authorList>
            <person name="Whitman W."/>
        </authorList>
    </citation>
    <scope>NUCLEOTIDE SEQUENCE [LARGE SCALE GENOMIC DNA]</scope>
    <source>
        <strain evidence="7 8">CGMCC 1.10966</strain>
    </source>
</reference>
<dbReference type="PROSITE" id="PS50977">
    <property type="entry name" value="HTH_TETR_2"/>
    <property type="match status" value="1"/>
</dbReference>
<dbReference type="InterPro" id="IPR036271">
    <property type="entry name" value="Tet_transcr_reg_TetR-rel_C_sf"/>
</dbReference>
<dbReference type="EMBL" id="QTTN01000021">
    <property type="protein sequence ID" value="REE80174.1"/>
    <property type="molecule type" value="Genomic_DNA"/>
</dbReference>
<protein>
    <submittedName>
        <fullName evidence="7">TetR family transcriptional regulator</fullName>
    </submittedName>
</protein>
<dbReference type="Gene3D" id="1.10.10.60">
    <property type="entry name" value="Homeodomain-like"/>
    <property type="match status" value="1"/>
</dbReference>
<dbReference type="InterPro" id="IPR009057">
    <property type="entry name" value="Homeodomain-like_sf"/>
</dbReference>
<dbReference type="InterPro" id="IPR039538">
    <property type="entry name" value="BetI_C"/>
</dbReference>
<keyword evidence="3 5" id="KW-0238">DNA-binding</keyword>
<comment type="caution">
    <text evidence="7">The sequence shown here is derived from an EMBL/GenBank/DDBJ whole genome shotgun (WGS) entry which is preliminary data.</text>
</comment>
<evidence type="ECO:0000256" key="5">
    <source>
        <dbReference type="PROSITE-ProRule" id="PRU00335"/>
    </source>
</evidence>
<dbReference type="Gene3D" id="1.10.357.10">
    <property type="entry name" value="Tetracycline Repressor, domain 2"/>
    <property type="match status" value="1"/>
</dbReference>
<dbReference type="GO" id="GO:0003677">
    <property type="term" value="F:DNA binding"/>
    <property type="evidence" value="ECO:0007669"/>
    <property type="project" value="UniProtKB-UniRule"/>
</dbReference>
<evidence type="ECO:0000313" key="8">
    <source>
        <dbReference type="Proteomes" id="UP000256304"/>
    </source>
</evidence>
<keyword evidence="8" id="KW-1185">Reference proteome</keyword>
<feature type="domain" description="HTH tetR-type" evidence="6">
    <location>
        <begin position="14"/>
        <end position="74"/>
    </location>
</feature>